<dbReference type="EMBL" id="CP130144">
    <property type="protein sequence ID" value="WNZ45407.1"/>
    <property type="molecule type" value="Genomic_DNA"/>
</dbReference>
<name>A0AA96WTR0_LEPBY</name>
<protein>
    <submittedName>
        <fullName evidence="1">Uncharacterized protein</fullName>
    </submittedName>
</protein>
<organism evidence="1">
    <name type="scientific">Leptolyngbya boryana CZ1</name>
    <dbReference type="NCBI Taxonomy" id="3060204"/>
    <lineage>
        <taxon>Bacteria</taxon>
        <taxon>Bacillati</taxon>
        <taxon>Cyanobacteriota</taxon>
        <taxon>Cyanophyceae</taxon>
        <taxon>Leptolyngbyales</taxon>
        <taxon>Leptolyngbyaceae</taxon>
        <taxon>Leptolyngbya group</taxon>
        <taxon>Leptolyngbya</taxon>
    </lineage>
</organism>
<dbReference type="AlphaFoldDB" id="A0AA96WTR0"/>
<gene>
    <name evidence="1" type="ORF">Q2T42_26820</name>
</gene>
<reference evidence="1" key="1">
    <citation type="journal article" date="2023" name="Plants (Basel)">
        <title>Genomic Analysis of Leptolyngbya boryana CZ1 Reveals Efficient Carbon Fixation Modules.</title>
        <authorList>
            <person name="Bai X."/>
            <person name="Wang H."/>
            <person name="Cheng W."/>
            <person name="Wang J."/>
            <person name="Ma M."/>
            <person name="Hu H."/>
            <person name="Song Z."/>
            <person name="Ma H."/>
            <person name="Fan Y."/>
            <person name="Du C."/>
            <person name="Xu J."/>
        </authorList>
    </citation>
    <scope>NUCLEOTIDE SEQUENCE</scope>
    <source>
        <strain evidence="1">CZ1</strain>
    </source>
</reference>
<evidence type="ECO:0000313" key="1">
    <source>
        <dbReference type="EMBL" id="WNZ45407.1"/>
    </source>
</evidence>
<proteinExistence type="predicted"/>
<accession>A0AA96WTR0</accession>
<reference evidence="1" key="2">
    <citation type="submission" date="2023-07" db="EMBL/GenBank/DDBJ databases">
        <authorList>
            <person name="Bai X.-H."/>
            <person name="Wang H.-H."/>
            <person name="Wang J."/>
            <person name="Ma M.-Y."/>
            <person name="Hu H.-H."/>
            <person name="Song Z.-L."/>
            <person name="Ma H.-G."/>
            <person name="Fan Y."/>
            <person name="Du C.-Y."/>
            <person name="Xu J.-C."/>
        </authorList>
    </citation>
    <scope>NUCLEOTIDE SEQUENCE</scope>
    <source>
        <strain evidence="1">CZ1</strain>
    </source>
</reference>
<dbReference type="RefSeq" id="WP_190651661.1">
    <property type="nucleotide sequence ID" value="NZ_CP130144.1"/>
</dbReference>
<sequence length="45" mass="5336">MSGFPHVALPELYWRFSQVLQRKSVGIVVSMLEFTRNPQQQHYDD</sequence>